<accession>A0ABW1IAQ2</accession>
<organism evidence="9 10">
    <name type="scientific">Pseudonocardia lutea</name>
    <dbReference type="NCBI Taxonomy" id="2172015"/>
    <lineage>
        <taxon>Bacteria</taxon>
        <taxon>Bacillati</taxon>
        <taxon>Actinomycetota</taxon>
        <taxon>Actinomycetes</taxon>
        <taxon>Pseudonocardiales</taxon>
        <taxon>Pseudonocardiaceae</taxon>
        <taxon>Pseudonocardia</taxon>
    </lineage>
</organism>
<feature type="compositionally biased region" description="Pro residues" evidence="6">
    <location>
        <begin position="1"/>
        <end position="20"/>
    </location>
</feature>
<evidence type="ECO:0000313" key="9">
    <source>
        <dbReference type="EMBL" id="MFC5950160.1"/>
    </source>
</evidence>
<feature type="region of interest" description="Disordered" evidence="6">
    <location>
        <begin position="1"/>
        <end position="34"/>
    </location>
</feature>
<keyword evidence="5 7" id="KW-0472">Membrane</keyword>
<comment type="subcellular location">
    <subcellularLocation>
        <location evidence="1">Cell membrane</location>
        <topology evidence="1">Multi-pass membrane protein</topology>
    </subcellularLocation>
</comment>
<feature type="transmembrane region" description="Helical" evidence="7">
    <location>
        <begin position="86"/>
        <end position="106"/>
    </location>
</feature>
<evidence type="ECO:0000256" key="5">
    <source>
        <dbReference type="ARBA" id="ARBA00023136"/>
    </source>
</evidence>
<evidence type="ECO:0000256" key="6">
    <source>
        <dbReference type="SAM" id="MobiDB-lite"/>
    </source>
</evidence>
<evidence type="ECO:0000256" key="3">
    <source>
        <dbReference type="ARBA" id="ARBA00022692"/>
    </source>
</evidence>
<evidence type="ECO:0000256" key="2">
    <source>
        <dbReference type="ARBA" id="ARBA00022475"/>
    </source>
</evidence>
<keyword evidence="3 7" id="KW-0812">Transmembrane</keyword>
<evidence type="ECO:0000256" key="4">
    <source>
        <dbReference type="ARBA" id="ARBA00022989"/>
    </source>
</evidence>
<dbReference type="SUPFAM" id="SSF81995">
    <property type="entry name" value="beta-sandwich domain of Sec23/24"/>
    <property type="match status" value="1"/>
</dbReference>
<keyword evidence="2" id="KW-1003">Cell membrane</keyword>
<dbReference type="Pfam" id="PF06271">
    <property type="entry name" value="RDD"/>
    <property type="match status" value="1"/>
</dbReference>
<dbReference type="PANTHER" id="PTHR36115">
    <property type="entry name" value="PROLINE-RICH ANTIGEN HOMOLOG-RELATED"/>
    <property type="match status" value="1"/>
</dbReference>
<protein>
    <submittedName>
        <fullName evidence="9">RDD family protein</fullName>
    </submittedName>
</protein>
<dbReference type="InterPro" id="IPR051791">
    <property type="entry name" value="Pra-immunoreactive"/>
</dbReference>
<dbReference type="RefSeq" id="WP_379567293.1">
    <property type="nucleotide sequence ID" value="NZ_JBHSQK010000044.1"/>
</dbReference>
<evidence type="ECO:0000256" key="1">
    <source>
        <dbReference type="ARBA" id="ARBA00004651"/>
    </source>
</evidence>
<dbReference type="Proteomes" id="UP001596119">
    <property type="component" value="Unassembled WGS sequence"/>
</dbReference>
<name>A0ABW1IAQ2_9PSEU</name>
<evidence type="ECO:0000256" key="7">
    <source>
        <dbReference type="SAM" id="Phobius"/>
    </source>
</evidence>
<feature type="transmembrane region" description="Helical" evidence="7">
    <location>
        <begin position="112"/>
        <end position="130"/>
    </location>
</feature>
<evidence type="ECO:0000259" key="8">
    <source>
        <dbReference type="Pfam" id="PF06271"/>
    </source>
</evidence>
<evidence type="ECO:0000313" key="10">
    <source>
        <dbReference type="Proteomes" id="UP001596119"/>
    </source>
</evidence>
<sequence>MTVTPPPHTPHPGQPHPPQHPQQARGRYAPQYSPYAPQYTAPYAPQYPAQYPQHPAQYAAPYGQYPPQPVLPRPDYTSWGSRVGSALVDGLIPGVVASLGLVGLAFSSDAGVVLGIAVVFSLAAFVLALWNSCYRQGRTGQSLGKQLMGTRLVRARDGGTLGFWATLARQLAHVLDSAPLYLGYLWPLWDDRRQTFADKVCDTVVVRI</sequence>
<dbReference type="EMBL" id="JBHSQK010000044">
    <property type="protein sequence ID" value="MFC5950160.1"/>
    <property type="molecule type" value="Genomic_DNA"/>
</dbReference>
<keyword evidence="4 7" id="KW-1133">Transmembrane helix</keyword>
<dbReference type="PANTHER" id="PTHR36115:SF6">
    <property type="entry name" value="PROLINE-RICH ANTIGEN HOMOLOG"/>
    <property type="match status" value="1"/>
</dbReference>
<keyword evidence="10" id="KW-1185">Reference proteome</keyword>
<reference evidence="10" key="1">
    <citation type="journal article" date="2019" name="Int. J. Syst. Evol. Microbiol.">
        <title>The Global Catalogue of Microorganisms (GCM) 10K type strain sequencing project: providing services to taxonomists for standard genome sequencing and annotation.</title>
        <authorList>
            <consortium name="The Broad Institute Genomics Platform"/>
            <consortium name="The Broad Institute Genome Sequencing Center for Infectious Disease"/>
            <person name="Wu L."/>
            <person name="Ma J."/>
        </authorList>
    </citation>
    <scope>NUCLEOTIDE SEQUENCE [LARGE SCALE GENOMIC DNA]</scope>
    <source>
        <strain evidence="10">CGMCC 4.7397</strain>
    </source>
</reference>
<feature type="domain" description="RDD" evidence="8">
    <location>
        <begin position="76"/>
        <end position="201"/>
    </location>
</feature>
<gene>
    <name evidence="9" type="ORF">ACFQH9_17960</name>
</gene>
<comment type="caution">
    <text evidence="9">The sequence shown here is derived from an EMBL/GenBank/DDBJ whole genome shotgun (WGS) entry which is preliminary data.</text>
</comment>
<dbReference type="InterPro" id="IPR010432">
    <property type="entry name" value="RDD"/>
</dbReference>
<proteinExistence type="predicted"/>